<dbReference type="Proteomes" id="UP000053271">
    <property type="component" value="Unassembled WGS sequence"/>
</dbReference>
<sequence length="252" mass="26788">MTTRDDLHALTGAYALHALDEDERTAFRRHLDHCDSCAQEVAGFSATAARLGLAAVDTPRAVLREQVLRRVTTVRQEPPGGAAAVPARWRGTPRRRRAARWALAACLAGAVGLGGVAVWQHDRAEAAHVAARRAEQRVDDISAVLSAPDARTARTRFDSGADGTLVVSRRLDRAVFVATGMDRPPGGKVYQLWLNDHGTMRPAGLMDPERESEAVLLRGDVVAASGLGITVEPAGGSDRPTSAPIALVAFPA</sequence>
<keyword evidence="7 11" id="KW-0472">Membrane</keyword>
<keyword evidence="4 11" id="KW-0812">Transmembrane</keyword>
<evidence type="ECO:0000313" key="15">
    <source>
        <dbReference type="Proteomes" id="UP000053271"/>
    </source>
</evidence>
<dbReference type="Gene3D" id="1.10.10.1320">
    <property type="entry name" value="Anti-sigma factor, zinc-finger domain"/>
    <property type="match status" value="1"/>
</dbReference>
<evidence type="ECO:0000313" key="14">
    <source>
        <dbReference type="EMBL" id="KUN35376.1"/>
    </source>
</evidence>
<evidence type="ECO:0000256" key="8">
    <source>
        <dbReference type="ARBA" id="ARBA00023163"/>
    </source>
</evidence>
<evidence type="ECO:0000256" key="2">
    <source>
        <dbReference type="ARBA" id="ARBA00004236"/>
    </source>
</evidence>
<dbReference type="AlphaFoldDB" id="A0A101QTA9"/>
<evidence type="ECO:0000259" key="12">
    <source>
        <dbReference type="Pfam" id="PF10099"/>
    </source>
</evidence>
<organism evidence="14 15">
    <name type="scientific">Streptomyces longwoodensis</name>
    <dbReference type="NCBI Taxonomy" id="68231"/>
    <lineage>
        <taxon>Bacteria</taxon>
        <taxon>Bacillati</taxon>
        <taxon>Actinomycetota</taxon>
        <taxon>Actinomycetes</taxon>
        <taxon>Kitasatosporales</taxon>
        <taxon>Streptomycetaceae</taxon>
        <taxon>Streptomyces</taxon>
    </lineage>
</organism>
<evidence type="ECO:0000256" key="7">
    <source>
        <dbReference type="ARBA" id="ARBA00023136"/>
    </source>
</evidence>
<dbReference type="GO" id="GO:0005886">
    <property type="term" value="C:plasma membrane"/>
    <property type="evidence" value="ECO:0007669"/>
    <property type="project" value="UniProtKB-SubCell"/>
</dbReference>
<accession>A0A101QTA9</accession>
<evidence type="ECO:0000256" key="9">
    <source>
        <dbReference type="ARBA" id="ARBA00029829"/>
    </source>
</evidence>
<reference evidence="14 15" key="1">
    <citation type="submission" date="2015-10" db="EMBL/GenBank/DDBJ databases">
        <title>Draft genome sequence of Streptomyces longwoodensis DSM 41677, type strain for the species Streptomyces longwoodensis.</title>
        <authorList>
            <person name="Ruckert C."/>
            <person name="Winkler A."/>
            <person name="Kalinowski J."/>
            <person name="Kampfer P."/>
            <person name="Glaeser S."/>
        </authorList>
    </citation>
    <scope>NUCLEOTIDE SEQUENCE [LARGE SCALE GENOMIC DNA]</scope>
    <source>
        <strain evidence="14 15">DSM 41677</strain>
    </source>
</reference>
<dbReference type="GO" id="GO:0006417">
    <property type="term" value="P:regulation of translation"/>
    <property type="evidence" value="ECO:0007669"/>
    <property type="project" value="TreeGrafter"/>
</dbReference>
<dbReference type="InterPro" id="IPR018764">
    <property type="entry name" value="RskA_C"/>
</dbReference>
<evidence type="ECO:0000256" key="10">
    <source>
        <dbReference type="ARBA" id="ARBA00030803"/>
    </source>
</evidence>
<dbReference type="EMBL" id="LMWS01000032">
    <property type="protein sequence ID" value="KUN35376.1"/>
    <property type="molecule type" value="Genomic_DNA"/>
</dbReference>
<dbReference type="InterPro" id="IPR041916">
    <property type="entry name" value="Anti_sigma_zinc_sf"/>
</dbReference>
<dbReference type="STRING" id="68231.AQJ30_24825"/>
<evidence type="ECO:0000256" key="6">
    <source>
        <dbReference type="ARBA" id="ARBA00023015"/>
    </source>
</evidence>
<dbReference type="InterPro" id="IPR051474">
    <property type="entry name" value="Anti-sigma-K/W_factor"/>
</dbReference>
<evidence type="ECO:0000256" key="1">
    <source>
        <dbReference type="ARBA" id="ARBA00004167"/>
    </source>
</evidence>
<proteinExistence type="predicted"/>
<dbReference type="GO" id="GO:0016989">
    <property type="term" value="F:sigma factor antagonist activity"/>
    <property type="evidence" value="ECO:0007669"/>
    <property type="project" value="TreeGrafter"/>
</dbReference>
<dbReference type="PANTHER" id="PTHR37461">
    <property type="entry name" value="ANTI-SIGMA-K FACTOR RSKA"/>
    <property type="match status" value="1"/>
</dbReference>
<keyword evidence="3" id="KW-1003">Cell membrane</keyword>
<dbReference type="PANTHER" id="PTHR37461:SF1">
    <property type="entry name" value="ANTI-SIGMA-K FACTOR RSKA"/>
    <property type="match status" value="1"/>
</dbReference>
<dbReference type="RefSeq" id="WP_067238157.1">
    <property type="nucleotide sequence ID" value="NZ_JBIVJK010000003.1"/>
</dbReference>
<keyword evidence="15" id="KW-1185">Reference proteome</keyword>
<comment type="caution">
    <text evidence="14">The sequence shown here is derived from an EMBL/GenBank/DDBJ whole genome shotgun (WGS) entry which is preliminary data.</text>
</comment>
<gene>
    <name evidence="14" type="ORF">AQJ30_24825</name>
</gene>
<evidence type="ECO:0000256" key="5">
    <source>
        <dbReference type="ARBA" id="ARBA00022989"/>
    </source>
</evidence>
<keyword evidence="5 11" id="KW-1133">Transmembrane helix</keyword>
<dbReference type="Pfam" id="PF22618">
    <property type="entry name" value="RskA_N"/>
    <property type="match status" value="1"/>
</dbReference>
<dbReference type="InterPro" id="IPR053877">
    <property type="entry name" value="RskA_N"/>
</dbReference>
<keyword evidence="8" id="KW-0804">Transcription</keyword>
<comment type="subcellular location">
    <subcellularLocation>
        <location evidence="2">Cell membrane</location>
    </subcellularLocation>
    <subcellularLocation>
        <location evidence="1">Membrane</location>
        <topology evidence="1">Single-pass membrane protein</topology>
    </subcellularLocation>
</comment>
<name>A0A101QTA9_9ACTN</name>
<evidence type="ECO:0000256" key="3">
    <source>
        <dbReference type="ARBA" id="ARBA00022475"/>
    </source>
</evidence>
<evidence type="ECO:0000259" key="13">
    <source>
        <dbReference type="Pfam" id="PF22618"/>
    </source>
</evidence>
<dbReference type="GeneID" id="91427803"/>
<protein>
    <recommendedName>
        <fullName evidence="10">Regulator of SigK</fullName>
    </recommendedName>
    <alternativeName>
        <fullName evidence="9">Sigma-K anti-sigma factor RskA</fullName>
    </alternativeName>
</protein>
<evidence type="ECO:0000256" key="4">
    <source>
        <dbReference type="ARBA" id="ARBA00022692"/>
    </source>
</evidence>
<feature type="domain" description="Anti-sigma K factor RskA C-terminal" evidence="12">
    <location>
        <begin position="103"/>
        <end position="245"/>
    </location>
</feature>
<feature type="transmembrane region" description="Helical" evidence="11">
    <location>
        <begin position="98"/>
        <end position="119"/>
    </location>
</feature>
<feature type="domain" description="Anti-sigma-K factor RskA N-terminal" evidence="13">
    <location>
        <begin position="7"/>
        <end position="39"/>
    </location>
</feature>
<keyword evidence="6" id="KW-0805">Transcription regulation</keyword>
<dbReference type="Pfam" id="PF10099">
    <property type="entry name" value="RskA_C"/>
    <property type="match status" value="1"/>
</dbReference>
<evidence type="ECO:0000256" key="11">
    <source>
        <dbReference type="SAM" id="Phobius"/>
    </source>
</evidence>